<evidence type="ECO:0000313" key="2">
    <source>
        <dbReference type="EMBL" id="EMR06104.1"/>
    </source>
</evidence>
<dbReference type="eggNOG" id="ENOG50343F0">
    <property type="taxonomic scope" value="Bacteria"/>
</dbReference>
<evidence type="ECO:0000313" key="3">
    <source>
        <dbReference type="Proteomes" id="UP000011919"/>
    </source>
</evidence>
<dbReference type="STRING" id="1235279.C772_01749"/>
<evidence type="ECO:0000259" key="1">
    <source>
        <dbReference type="Pfam" id="PF01521"/>
    </source>
</evidence>
<dbReference type="Gene3D" id="2.60.300.12">
    <property type="entry name" value="HesB-like domain"/>
    <property type="match status" value="1"/>
</dbReference>
<dbReference type="InterPro" id="IPR000361">
    <property type="entry name" value="ATAP_core_dom"/>
</dbReference>
<comment type="caution">
    <text evidence="2">The sequence shown here is derived from an EMBL/GenBank/DDBJ whole genome shotgun (WGS) entry which is preliminary data.</text>
</comment>
<dbReference type="Pfam" id="PF01521">
    <property type="entry name" value="Fe-S_biosyn"/>
    <property type="match status" value="1"/>
</dbReference>
<dbReference type="EMBL" id="AOFT01000008">
    <property type="protein sequence ID" value="EMR06104.1"/>
    <property type="molecule type" value="Genomic_DNA"/>
</dbReference>
<accession>M7P6E7</accession>
<name>M7P6E7_9BACL</name>
<dbReference type="InterPro" id="IPR035903">
    <property type="entry name" value="HesB-like_dom_sf"/>
</dbReference>
<dbReference type="Proteomes" id="UP000011919">
    <property type="component" value="Unassembled WGS sequence"/>
</dbReference>
<dbReference type="AlphaFoldDB" id="M7P6E7"/>
<keyword evidence="3" id="KW-1185">Reference proteome</keyword>
<dbReference type="OrthoDB" id="2883302at2"/>
<proteinExistence type="predicted"/>
<organism evidence="2 3">
    <name type="scientific">Bhargavaea cecembensis DSE10</name>
    <dbReference type="NCBI Taxonomy" id="1235279"/>
    <lineage>
        <taxon>Bacteria</taxon>
        <taxon>Bacillati</taxon>
        <taxon>Bacillota</taxon>
        <taxon>Bacilli</taxon>
        <taxon>Bacillales</taxon>
        <taxon>Caryophanaceae</taxon>
        <taxon>Bhargavaea</taxon>
    </lineage>
</organism>
<gene>
    <name evidence="2" type="ORF">C772_01749</name>
</gene>
<sequence length="89" mass="10255">MFAVSDASKEELAKRLQSAGRPFVRLRMRESCLLSLKLTLVESAQPGDREFSKDGFCFLINEGELHYFKGKTLDYLPDQTGFRQFEMID</sequence>
<protein>
    <submittedName>
        <fullName evidence="2">Iron-sulfur cluster biosynthesis</fullName>
    </submittedName>
</protein>
<reference evidence="2 3" key="1">
    <citation type="journal article" date="2013" name="Genome Announc.">
        <title>Draft Genome Sequence of Bhargavaea cecembensis Strain DSE10T, Isolated from a Deep-Sea Sediment Sample Collected at a Depth of 5,904 m from the Chagos-Laccadive Ridge System in the Indian Ocean.</title>
        <authorList>
            <person name="Shivaji S."/>
            <person name="Ara S."/>
            <person name="Begum Z."/>
            <person name="Ruth M."/>
            <person name="Singh A."/>
            <person name="Kumar Pinnaka A."/>
        </authorList>
    </citation>
    <scope>NUCLEOTIDE SEQUENCE [LARGE SCALE GENOMIC DNA]</scope>
    <source>
        <strain evidence="2 3">DSE10</strain>
    </source>
</reference>
<feature type="domain" description="Core" evidence="1">
    <location>
        <begin position="3"/>
        <end position="82"/>
    </location>
</feature>
<dbReference type="RefSeq" id="WP_008299168.1">
    <property type="nucleotide sequence ID" value="NZ_AOFT01000008.1"/>
</dbReference>
<dbReference type="SUPFAM" id="SSF89360">
    <property type="entry name" value="HesB-like domain"/>
    <property type="match status" value="1"/>
</dbReference>